<proteinExistence type="predicted"/>
<comment type="caution">
    <text evidence="2">The sequence shown here is derived from an EMBL/GenBank/DDBJ whole genome shotgun (WGS) entry which is preliminary data.</text>
</comment>
<dbReference type="EMBL" id="JANPWB010000009">
    <property type="protein sequence ID" value="KAJ1156232.1"/>
    <property type="molecule type" value="Genomic_DNA"/>
</dbReference>
<feature type="compositionally biased region" description="Pro residues" evidence="1">
    <location>
        <begin position="12"/>
        <end position="25"/>
    </location>
</feature>
<organism evidence="2 3">
    <name type="scientific">Pleurodeles waltl</name>
    <name type="common">Iberian ribbed newt</name>
    <dbReference type="NCBI Taxonomy" id="8319"/>
    <lineage>
        <taxon>Eukaryota</taxon>
        <taxon>Metazoa</taxon>
        <taxon>Chordata</taxon>
        <taxon>Craniata</taxon>
        <taxon>Vertebrata</taxon>
        <taxon>Euteleostomi</taxon>
        <taxon>Amphibia</taxon>
        <taxon>Batrachia</taxon>
        <taxon>Caudata</taxon>
        <taxon>Salamandroidea</taxon>
        <taxon>Salamandridae</taxon>
        <taxon>Pleurodelinae</taxon>
        <taxon>Pleurodeles</taxon>
    </lineage>
</organism>
<name>A0AAV7RWZ9_PLEWA</name>
<accession>A0AAV7RWZ9</accession>
<dbReference type="Gene3D" id="3.30.250.20">
    <property type="entry name" value="L1 transposable element, C-terminal domain"/>
    <property type="match status" value="1"/>
</dbReference>
<protein>
    <submittedName>
        <fullName evidence="2">Uncharacterized protein</fullName>
    </submittedName>
</protein>
<evidence type="ECO:0000256" key="1">
    <source>
        <dbReference type="SAM" id="MobiDB-lite"/>
    </source>
</evidence>
<keyword evidence="3" id="KW-1185">Reference proteome</keyword>
<sequence length="129" mass="15280">MRKRGGHTVDLVPPPPWHQRSPPPGSQAARRRYPTRLIIACLLRHRQTRQLLQEARSHSPFLPEGYEVRIAADFSKETNDRCKPFLSLRPRLRQLEVKYGLFEPARMWVTKDSKSQDFYKPEELRLYLD</sequence>
<feature type="region of interest" description="Disordered" evidence="1">
    <location>
        <begin position="1"/>
        <end position="31"/>
    </location>
</feature>
<evidence type="ECO:0000313" key="2">
    <source>
        <dbReference type="EMBL" id="KAJ1156232.1"/>
    </source>
</evidence>
<gene>
    <name evidence="2" type="ORF">NDU88_008956</name>
</gene>
<dbReference type="Proteomes" id="UP001066276">
    <property type="component" value="Chromosome 5"/>
</dbReference>
<evidence type="ECO:0000313" key="3">
    <source>
        <dbReference type="Proteomes" id="UP001066276"/>
    </source>
</evidence>
<reference evidence="2" key="1">
    <citation type="journal article" date="2022" name="bioRxiv">
        <title>Sequencing and chromosome-scale assembly of the giantPleurodeles waltlgenome.</title>
        <authorList>
            <person name="Brown T."/>
            <person name="Elewa A."/>
            <person name="Iarovenko S."/>
            <person name="Subramanian E."/>
            <person name="Araus A.J."/>
            <person name="Petzold A."/>
            <person name="Susuki M."/>
            <person name="Suzuki K.-i.T."/>
            <person name="Hayashi T."/>
            <person name="Toyoda A."/>
            <person name="Oliveira C."/>
            <person name="Osipova E."/>
            <person name="Leigh N.D."/>
            <person name="Simon A."/>
            <person name="Yun M.H."/>
        </authorList>
    </citation>
    <scope>NUCLEOTIDE SEQUENCE</scope>
    <source>
        <strain evidence="2">20211129_DDA</strain>
        <tissue evidence="2">Liver</tissue>
    </source>
</reference>
<dbReference type="AlphaFoldDB" id="A0AAV7RWZ9"/>
<dbReference type="InterPro" id="IPR042566">
    <property type="entry name" value="L1_C"/>
</dbReference>